<feature type="transmembrane region" description="Helical" evidence="1">
    <location>
        <begin position="7"/>
        <end position="31"/>
    </location>
</feature>
<name>A0A410DQ26_9CLOT</name>
<accession>A0A410DQ26</accession>
<proteinExistence type="predicted"/>
<evidence type="ECO:0000313" key="3">
    <source>
        <dbReference type="Proteomes" id="UP000286268"/>
    </source>
</evidence>
<evidence type="ECO:0000313" key="2">
    <source>
        <dbReference type="EMBL" id="QAA31204.1"/>
    </source>
</evidence>
<dbReference type="OrthoDB" id="1920284at2"/>
<sequence length="90" mass="10431">MRRLISIFSLLSAMITSVAIILTLLTTYQFIYINEVFNSYYPIQIGLSITMIFWGIRFFLLEKGSKKLTYPLICFIIATISIVFMGLYVK</sequence>
<dbReference type="RefSeq" id="WP_128211955.1">
    <property type="nucleotide sequence ID" value="NZ_CP025746.1"/>
</dbReference>
<protein>
    <submittedName>
        <fullName evidence="2">Uncharacterized protein</fullName>
    </submittedName>
</protein>
<dbReference type="AlphaFoldDB" id="A0A410DQ26"/>
<feature type="transmembrane region" description="Helical" evidence="1">
    <location>
        <begin position="68"/>
        <end position="89"/>
    </location>
</feature>
<keyword evidence="1" id="KW-0472">Membrane</keyword>
<reference evidence="2 3" key="1">
    <citation type="submission" date="2018-01" db="EMBL/GenBank/DDBJ databases">
        <title>Genome Sequencing and Assembly of Anaerobacter polyendosporus strain CT4.</title>
        <authorList>
            <person name="Tachaapaikoon C."/>
            <person name="Sutheeworapong S."/>
            <person name="Jenjaroenpun P."/>
            <person name="Wongsurawat T."/>
            <person name="Nookeaw I."/>
            <person name="Cheawchanlertfa P."/>
            <person name="Kosugi A."/>
            <person name="Cheevadhanarak S."/>
            <person name="Ratanakhanokchai K."/>
        </authorList>
    </citation>
    <scope>NUCLEOTIDE SEQUENCE [LARGE SCALE GENOMIC DNA]</scope>
    <source>
        <strain evidence="2 3">CT4</strain>
    </source>
</reference>
<feature type="transmembrane region" description="Helical" evidence="1">
    <location>
        <begin position="43"/>
        <end position="61"/>
    </location>
</feature>
<dbReference type="EMBL" id="CP025746">
    <property type="protein sequence ID" value="QAA31204.1"/>
    <property type="molecule type" value="Genomic_DNA"/>
</dbReference>
<evidence type="ECO:0000256" key="1">
    <source>
        <dbReference type="SAM" id="Phobius"/>
    </source>
</evidence>
<organism evidence="2 3">
    <name type="scientific">Clostridium manihotivorum</name>
    <dbReference type="NCBI Taxonomy" id="2320868"/>
    <lineage>
        <taxon>Bacteria</taxon>
        <taxon>Bacillati</taxon>
        <taxon>Bacillota</taxon>
        <taxon>Clostridia</taxon>
        <taxon>Eubacteriales</taxon>
        <taxon>Clostridiaceae</taxon>
        <taxon>Clostridium</taxon>
    </lineage>
</organism>
<keyword evidence="1" id="KW-0812">Transmembrane</keyword>
<gene>
    <name evidence="2" type="ORF">C1I91_05735</name>
</gene>
<keyword evidence="1" id="KW-1133">Transmembrane helix</keyword>
<keyword evidence="3" id="KW-1185">Reference proteome</keyword>
<dbReference type="Proteomes" id="UP000286268">
    <property type="component" value="Chromosome"/>
</dbReference>
<dbReference type="KEGG" id="cmah:C1I91_05735"/>